<dbReference type="OrthoDB" id="119838at2759"/>
<protein>
    <submittedName>
        <fullName evidence="1">Uncharacterized protein</fullName>
    </submittedName>
</protein>
<dbReference type="AlphaFoldDB" id="A0A024G6I0"/>
<reference evidence="1 2" key="1">
    <citation type="submission" date="2012-05" db="EMBL/GenBank/DDBJ databases">
        <title>Recombination and specialization in a pathogen metapopulation.</title>
        <authorList>
            <person name="Gardiner A."/>
            <person name="Kemen E."/>
            <person name="Schultz-Larsen T."/>
            <person name="MacLean D."/>
            <person name="Van Oosterhout C."/>
            <person name="Jones J.D.G."/>
        </authorList>
    </citation>
    <scope>NUCLEOTIDE SEQUENCE [LARGE SCALE GENOMIC DNA]</scope>
    <source>
        <strain evidence="1 2">Ac Nc2</strain>
    </source>
</reference>
<dbReference type="InParanoid" id="A0A024G6I0"/>
<gene>
    <name evidence="1" type="ORF">BN9_026790</name>
</gene>
<evidence type="ECO:0000313" key="2">
    <source>
        <dbReference type="Proteomes" id="UP000053237"/>
    </source>
</evidence>
<proteinExistence type="predicted"/>
<organism evidence="1 2">
    <name type="scientific">Albugo candida</name>
    <dbReference type="NCBI Taxonomy" id="65357"/>
    <lineage>
        <taxon>Eukaryota</taxon>
        <taxon>Sar</taxon>
        <taxon>Stramenopiles</taxon>
        <taxon>Oomycota</taxon>
        <taxon>Peronosporomycetes</taxon>
        <taxon>Albuginales</taxon>
        <taxon>Albuginaceae</taxon>
        <taxon>Albugo</taxon>
    </lineage>
</organism>
<name>A0A024G6I0_9STRA</name>
<dbReference type="EMBL" id="CAIX01000026">
    <property type="protein sequence ID" value="CCI41895.1"/>
    <property type="molecule type" value="Genomic_DNA"/>
</dbReference>
<accession>A0A024G6I0</accession>
<evidence type="ECO:0000313" key="1">
    <source>
        <dbReference type="EMBL" id="CCI41895.1"/>
    </source>
</evidence>
<keyword evidence="2" id="KW-1185">Reference proteome</keyword>
<comment type="caution">
    <text evidence="1">The sequence shown here is derived from an EMBL/GenBank/DDBJ whole genome shotgun (WGS) entry which is preliminary data.</text>
</comment>
<dbReference type="Proteomes" id="UP000053237">
    <property type="component" value="Unassembled WGS sequence"/>
</dbReference>
<sequence length="145" mass="16780">MEAEYSQTTFSFVGWILTVRTLRMVQDLILHLLYVSSVDISKTQLRLGCIQRKSSINVSICRAISLYTRSHMDQEPSEIIGNSARAITLYEDHQSTITSAKDDRYQSRAKHIDIRHHFVREQVKLGNIEVNQMLVITSRERVLMV</sequence>